<evidence type="ECO:0000256" key="4">
    <source>
        <dbReference type="RuleBase" id="RU003792"/>
    </source>
</evidence>
<evidence type="ECO:0000313" key="7">
    <source>
        <dbReference type="EMBL" id="EED92705.1"/>
    </source>
</evidence>
<dbReference type="InterPro" id="IPR020095">
    <property type="entry name" value="PsdUridine_synth_TruA_C"/>
</dbReference>
<dbReference type="STRING" id="35128.B8C122"/>
<reference evidence="7 8" key="2">
    <citation type="journal article" date="2008" name="Nature">
        <title>The Phaeodactylum genome reveals the evolutionary history of diatom genomes.</title>
        <authorList>
            <person name="Bowler C."/>
            <person name="Allen A.E."/>
            <person name="Badger J.H."/>
            <person name="Grimwood J."/>
            <person name="Jabbari K."/>
            <person name="Kuo A."/>
            <person name="Maheswari U."/>
            <person name="Martens C."/>
            <person name="Maumus F."/>
            <person name="Otillar R.P."/>
            <person name="Rayko E."/>
            <person name="Salamov A."/>
            <person name="Vandepoele K."/>
            <person name="Beszteri B."/>
            <person name="Gruber A."/>
            <person name="Heijde M."/>
            <person name="Katinka M."/>
            <person name="Mock T."/>
            <person name="Valentin K."/>
            <person name="Verret F."/>
            <person name="Berges J.A."/>
            <person name="Brownlee C."/>
            <person name="Cadoret J.P."/>
            <person name="Chiovitti A."/>
            <person name="Choi C.J."/>
            <person name="Coesel S."/>
            <person name="De Martino A."/>
            <person name="Detter J.C."/>
            <person name="Durkin C."/>
            <person name="Falciatore A."/>
            <person name="Fournet J."/>
            <person name="Haruta M."/>
            <person name="Huysman M.J."/>
            <person name="Jenkins B.D."/>
            <person name="Jiroutova K."/>
            <person name="Jorgensen R.E."/>
            <person name="Joubert Y."/>
            <person name="Kaplan A."/>
            <person name="Kroger N."/>
            <person name="Kroth P.G."/>
            <person name="La Roche J."/>
            <person name="Lindquist E."/>
            <person name="Lommer M."/>
            <person name="Martin-Jezequel V."/>
            <person name="Lopez P.J."/>
            <person name="Lucas S."/>
            <person name="Mangogna M."/>
            <person name="McGinnis K."/>
            <person name="Medlin L.K."/>
            <person name="Montsant A."/>
            <person name="Oudot-Le Secq M.P."/>
            <person name="Napoli C."/>
            <person name="Obornik M."/>
            <person name="Parker M.S."/>
            <person name="Petit J.L."/>
            <person name="Porcel B.M."/>
            <person name="Poulsen N."/>
            <person name="Robison M."/>
            <person name="Rychlewski L."/>
            <person name="Rynearson T.A."/>
            <person name="Schmutz J."/>
            <person name="Shapiro H."/>
            <person name="Siaut M."/>
            <person name="Stanley M."/>
            <person name="Sussman M.R."/>
            <person name="Taylor A.R."/>
            <person name="Vardi A."/>
            <person name="von Dassow P."/>
            <person name="Vyverman W."/>
            <person name="Willis A."/>
            <person name="Wyrwicz L.S."/>
            <person name="Rokhsar D.S."/>
            <person name="Weissenbach J."/>
            <person name="Armbrust E.V."/>
            <person name="Green B.R."/>
            <person name="Van de Peer Y."/>
            <person name="Grigoriev I.V."/>
        </authorList>
    </citation>
    <scope>NUCLEOTIDE SEQUENCE [LARGE SCALE GENOMIC DNA]</scope>
    <source>
        <strain evidence="7 8">CCMP1335</strain>
    </source>
</reference>
<sequence length="469" mass="51786">MATARPPPQYKPEVLTFVLTIEYNGFAYAGFQRQTATHHASTDADADGRANDVLSISASTTSSANVASESERSSVGATHAMDGKREATCSSSRHPPSKKSKHKQNKAPITVQQQLETALHQWTGLSIATLRVRGAGRTDKGVHASGQVVGFDVPLSLLKGEGGGGSDETTDSCDRLSEHAFPLLRGAYQSLTQHRDQPTNSDTGNANDNIQRKTYTDQWKIRRALSTRLPPDIVIRSTWIWNGDEAFEARQRISCKTYVYHLRFRSLTYCSPSTTNNDDTSQLHPICHAGPHLLRRISDQNNVWSSPWPLDPSLLPTACQLFVGVHDFGNFIHKDDRRGGSTRGKRNATDREKSHSIDLFQFTVDLQLDQYEDRSIPPIYDAKFTLKAKGFHRQMVRNLVGFVVDVARGLRLLEDIPMLLTGNAGDEKTRIGDAISSSIIDASLPSLVNAAPACGLCLAKVEYERNNFV</sequence>
<dbReference type="InterPro" id="IPR020097">
    <property type="entry name" value="PsdUridine_synth_TruA_a/b_dom"/>
</dbReference>
<dbReference type="eggNOG" id="KOG4393">
    <property type="taxonomic scope" value="Eukaryota"/>
</dbReference>
<organism evidence="7 8">
    <name type="scientific">Thalassiosira pseudonana</name>
    <name type="common">Marine diatom</name>
    <name type="synonym">Cyclotella nana</name>
    <dbReference type="NCBI Taxonomy" id="35128"/>
    <lineage>
        <taxon>Eukaryota</taxon>
        <taxon>Sar</taxon>
        <taxon>Stramenopiles</taxon>
        <taxon>Ochrophyta</taxon>
        <taxon>Bacillariophyta</taxon>
        <taxon>Coscinodiscophyceae</taxon>
        <taxon>Thalassiosirophycidae</taxon>
        <taxon>Thalassiosirales</taxon>
        <taxon>Thalassiosiraceae</taxon>
        <taxon>Thalassiosira</taxon>
    </lineage>
</organism>
<evidence type="ECO:0000256" key="3">
    <source>
        <dbReference type="ARBA" id="ARBA00023235"/>
    </source>
</evidence>
<dbReference type="InterPro" id="IPR020103">
    <property type="entry name" value="PsdUridine_synth_cat_dom_sf"/>
</dbReference>
<evidence type="ECO:0000256" key="5">
    <source>
        <dbReference type="SAM" id="MobiDB-lite"/>
    </source>
</evidence>
<evidence type="ECO:0000256" key="2">
    <source>
        <dbReference type="ARBA" id="ARBA00022694"/>
    </source>
</evidence>
<dbReference type="PANTHER" id="PTHR11142">
    <property type="entry name" value="PSEUDOURIDYLATE SYNTHASE"/>
    <property type="match status" value="1"/>
</dbReference>
<dbReference type="SUPFAM" id="SSF55120">
    <property type="entry name" value="Pseudouridine synthase"/>
    <property type="match status" value="1"/>
</dbReference>
<keyword evidence="2 4" id="KW-0819">tRNA processing</keyword>
<dbReference type="Gene3D" id="3.30.70.580">
    <property type="entry name" value="Pseudouridine synthase I, catalytic domain, N-terminal subdomain"/>
    <property type="match status" value="1"/>
</dbReference>
<reference evidence="7 8" key="1">
    <citation type="journal article" date="2004" name="Science">
        <title>The genome of the diatom Thalassiosira pseudonana: ecology, evolution, and metabolism.</title>
        <authorList>
            <person name="Armbrust E.V."/>
            <person name="Berges J.A."/>
            <person name="Bowler C."/>
            <person name="Green B.R."/>
            <person name="Martinez D."/>
            <person name="Putnam N.H."/>
            <person name="Zhou S."/>
            <person name="Allen A.E."/>
            <person name="Apt K.E."/>
            <person name="Bechner M."/>
            <person name="Brzezinski M.A."/>
            <person name="Chaal B.K."/>
            <person name="Chiovitti A."/>
            <person name="Davis A.K."/>
            <person name="Demarest M.S."/>
            <person name="Detter J.C."/>
            <person name="Glavina T."/>
            <person name="Goodstein D."/>
            <person name="Hadi M.Z."/>
            <person name="Hellsten U."/>
            <person name="Hildebrand M."/>
            <person name="Jenkins B.D."/>
            <person name="Jurka J."/>
            <person name="Kapitonov V.V."/>
            <person name="Kroger N."/>
            <person name="Lau W.W."/>
            <person name="Lane T.W."/>
            <person name="Larimer F.W."/>
            <person name="Lippmeier J.C."/>
            <person name="Lucas S."/>
            <person name="Medina M."/>
            <person name="Montsant A."/>
            <person name="Obornik M."/>
            <person name="Parker M.S."/>
            <person name="Palenik B."/>
            <person name="Pazour G.J."/>
            <person name="Richardson P.M."/>
            <person name="Rynearson T.A."/>
            <person name="Saito M.A."/>
            <person name="Schwartz D.C."/>
            <person name="Thamatrakoln K."/>
            <person name="Valentin K."/>
            <person name="Vardi A."/>
            <person name="Wilkerson F.P."/>
            <person name="Rokhsar D.S."/>
        </authorList>
    </citation>
    <scope>NUCLEOTIDE SEQUENCE [LARGE SCALE GENOMIC DNA]</scope>
    <source>
        <strain evidence="7 8">CCMP1335</strain>
    </source>
</reference>
<name>B8C122_THAPS</name>
<dbReference type="GO" id="GO:0009982">
    <property type="term" value="F:pseudouridine synthase activity"/>
    <property type="evidence" value="ECO:0000318"/>
    <property type="project" value="GO_Central"/>
</dbReference>
<dbReference type="GO" id="GO:0031119">
    <property type="term" value="P:tRNA pseudouridine synthesis"/>
    <property type="evidence" value="ECO:0000318"/>
    <property type="project" value="GO_Central"/>
</dbReference>
<dbReference type="InParanoid" id="B8C122"/>
<dbReference type="AlphaFoldDB" id="B8C122"/>
<dbReference type="PANTHER" id="PTHR11142:SF0">
    <property type="entry name" value="TRNA PSEUDOURIDINE SYNTHASE-LIKE 1"/>
    <property type="match status" value="1"/>
</dbReference>
<dbReference type="InterPro" id="IPR001406">
    <property type="entry name" value="PsdUridine_synth_TruA"/>
</dbReference>
<keyword evidence="7" id="KW-0456">Lyase</keyword>
<keyword evidence="8" id="KW-1185">Reference proteome</keyword>
<feature type="compositionally biased region" description="Basic residues" evidence="5">
    <location>
        <begin position="95"/>
        <end position="105"/>
    </location>
</feature>
<protein>
    <recommendedName>
        <fullName evidence="4">tRNA pseudouridine synthase</fullName>
        <ecNumber evidence="4">5.4.99.12</ecNumber>
    </recommendedName>
</protein>
<dbReference type="RefSeq" id="XP_002289168.1">
    <property type="nucleotide sequence ID" value="XM_002289132.1"/>
</dbReference>
<dbReference type="KEGG" id="tps:THAPSDRAFT_268614"/>
<dbReference type="PaxDb" id="35128-Thaps268614"/>
<evidence type="ECO:0000313" key="8">
    <source>
        <dbReference type="Proteomes" id="UP000001449"/>
    </source>
</evidence>
<feature type="region of interest" description="Disordered" evidence="5">
    <location>
        <begin position="62"/>
        <end position="108"/>
    </location>
</feature>
<dbReference type="OMA" id="VIRSTWI"/>
<dbReference type="GO" id="GO:0016829">
    <property type="term" value="F:lyase activity"/>
    <property type="evidence" value="ECO:0007669"/>
    <property type="project" value="UniProtKB-KW"/>
</dbReference>
<dbReference type="Gene3D" id="3.30.70.660">
    <property type="entry name" value="Pseudouridine synthase I, catalytic domain, C-terminal subdomain"/>
    <property type="match status" value="1"/>
</dbReference>
<dbReference type="InterPro" id="IPR020094">
    <property type="entry name" value="TruA/RsuA/RluB/E/F_N"/>
</dbReference>
<dbReference type="EMBL" id="CM000641">
    <property type="protein sequence ID" value="EED92705.1"/>
    <property type="molecule type" value="Genomic_DNA"/>
</dbReference>
<dbReference type="Pfam" id="PF01416">
    <property type="entry name" value="PseudoU_synth_1"/>
    <property type="match status" value="1"/>
</dbReference>
<keyword evidence="3 4" id="KW-0413">Isomerase</keyword>
<dbReference type="GeneID" id="7446758"/>
<dbReference type="GO" id="GO:0003723">
    <property type="term" value="F:RNA binding"/>
    <property type="evidence" value="ECO:0007669"/>
    <property type="project" value="InterPro"/>
</dbReference>
<proteinExistence type="inferred from homology"/>
<dbReference type="Proteomes" id="UP000001449">
    <property type="component" value="Chromosome 4"/>
</dbReference>
<feature type="domain" description="Pseudouridine synthase I TruA alpha/beta" evidence="6">
    <location>
        <begin position="318"/>
        <end position="428"/>
    </location>
</feature>
<dbReference type="GO" id="GO:0160147">
    <property type="term" value="F:tRNA pseudouridine(38-40) synthase activity"/>
    <property type="evidence" value="ECO:0007669"/>
    <property type="project" value="UniProtKB-EC"/>
</dbReference>
<evidence type="ECO:0000259" key="6">
    <source>
        <dbReference type="Pfam" id="PF01416"/>
    </source>
</evidence>
<gene>
    <name evidence="7" type="ORF">THAPSDRAFT_268614</name>
</gene>
<comment type="similarity">
    <text evidence="1 4">Belongs to the tRNA pseudouridine synthase TruA family.</text>
</comment>
<comment type="catalytic activity">
    <reaction evidence="4">
        <text>uridine(38/39/40) in tRNA = pseudouridine(38/39/40) in tRNA</text>
        <dbReference type="Rhea" id="RHEA:22376"/>
        <dbReference type="Rhea" id="RHEA-COMP:10085"/>
        <dbReference type="Rhea" id="RHEA-COMP:10087"/>
        <dbReference type="ChEBI" id="CHEBI:65314"/>
        <dbReference type="ChEBI" id="CHEBI:65315"/>
        <dbReference type="EC" id="5.4.99.12"/>
    </reaction>
</comment>
<evidence type="ECO:0000256" key="1">
    <source>
        <dbReference type="ARBA" id="ARBA00009375"/>
    </source>
</evidence>
<dbReference type="HAMAP" id="MF_00171">
    <property type="entry name" value="TruA"/>
    <property type="match status" value="1"/>
</dbReference>
<dbReference type="EC" id="5.4.99.12" evidence="4"/>
<dbReference type="HOGENOM" id="CLU_583323_0_0_1"/>
<accession>B8C122</accession>